<comment type="caution">
    <text evidence="1">The sequence shown here is derived from an EMBL/GenBank/DDBJ whole genome shotgun (WGS) entry which is preliminary data.</text>
</comment>
<protein>
    <recommendedName>
        <fullName evidence="3">Nucleoside kinase</fullName>
    </recommendedName>
</protein>
<dbReference type="Gene3D" id="3.40.50.300">
    <property type="entry name" value="P-loop containing nucleotide triphosphate hydrolases"/>
    <property type="match status" value="1"/>
</dbReference>
<reference evidence="1 2" key="1">
    <citation type="submission" date="2020-07" db="EMBL/GenBank/DDBJ databases">
        <title>Sequencing the genomes of 1000 actinobacteria strains.</title>
        <authorList>
            <person name="Klenk H.-P."/>
        </authorList>
    </citation>
    <scope>NUCLEOTIDE SEQUENCE [LARGE SCALE GENOMIC DNA]</scope>
    <source>
        <strain evidence="1 2">DSM 103833</strain>
    </source>
</reference>
<evidence type="ECO:0000313" key="1">
    <source>
        <dbReference type="EMBL" id="NYJ00892.1"/>
    </source>
</evidence>
<name>A0A853C2I0_9ACTN</name>
<evidence type="ECO:0000313" key="2">
    <source>
        <dbReference type="Proteomes" id="UP000530424"/>
    </source>
</evidence>
<accession>A0A853C2I0</accession>
<dbReference type="EMBL" id="JACCFP010000001">
    <property type="protein sequence ID" value="NYJ00892.1"/>
    <property type="molecule type" value="Genomic_DNA"/>
</dbReference>
<sequence>MTGVPTEGIGHLHHIWNVARVRELVADRRAPATFFCGGSRNFAAFIDLFDEVFVLHVDIDTLRERLDQRPEDEWGARPEERALVLRLHATQEDVPTTGVVIDATQPLDDVVDDILRHVALDGTSQP</sequence>
<dbReference type="Proteomes" id="UP000530424">
    <property type="component" value="Unassembled WGS sequence"/>
</dbReference>
<dbReference type="SUPFAM" id="SSF52540">
    <property type="entry name" value="P-loop containing nucleoside triphosphate hydrolases"/>
    <property type="match status" value="1"/>
</dbReference>
<evidence type="ECO:0008006" key="3">
    <source>
        <dbReference type="Google" id="ProtNLM"/>
    </source>
</evidence>
<dbReference type="InterPro" id="IPR027417">
    <property type="entry name" value="P-loop_NTPase"/>
</dbReference>
<dbReference type="AlphaFoldDB" id="A0A853C2I0"/>
<organism evidence="1 2">
    <name type="scientific">Nocardioides thalensis</name>
    <dbReference type="NCBI Taxonomy" id="1914755"/>
    <lineage>
        <taxon>Bacteria</taxon>
        <taxon>Bacillati</taxon>
        <taxon>Actinomycetota</taxon>
        <taxon>Actinomycetes</taxon>
        <taxon>Propionibacteriales</taxon>
        <taxon>Nocardioidaceae</taxon>
        <taxon>Nocardioides</taxon>
    </lineage>
</organism>
<keyword evidence="2" id="KW-1185">Reference proteome</keyword>
<proteinExistence type="predicted"/>
<gene>
    <name evidence="1" type="ORF">HNR19_001590</name>
</gene>